<reference evidence="3 4" key="1">
    <citation type="journal article" date="2017" name="Front. Microbiol.">
        <title>Labilibaculum manganireducens gen. nov., sp. nov. and Labilibaculum filiforme sp. nov., Novel Bacteroidetes Isolated from Subsurface Sediments of the Baltic Sea.</title>
        <authorList>
            <person name="Vandieken V."/>
            <person name="Marshall I.P."/>
            <person name="Niemann H."/>
            <person name="Engelen B."/>
            <person name="Cypionka H."/>
        </authorList>
    </citation>
    <scope>NUCLEOTIDE SEQUENCE [LARGE SCALE GENOMIC DNA]</scope>
    <source>
        <strain evidence="3 4">59.16B</strain>
    </source>
</reference>
<feature type="transmembrane region" description="Helical" evidence="1">
    <location>
        <begin position="136"/>
        <end position="154"/>
    </location>
</feature>
<evidence type="ECO:0000313" key="4">
    <source>
        <dbReference type="Proteomes" id="UP000233535"/>
    </source>
</evidence>
<dbReference type="AlphaFoldDB" id="A0A2N3I6D0"/>
<keyword evidence="1" id="KW-0472">Membrane</keyword>
<feature type="domain" description="Nucleoside transporter/FeoB GTPase Gate" evidence="2">
    <location>
        <begin position="35"/>
        <end position="120"/>
    </location>
</feature>
<feature type="transmembrane region" description="Helical" evidence="1">
    <location>
        <begin position="104"/>
        <end position="124"/>
    </location>
</feature>
<evidence type="ECO:0000256" key="1">
    <source>
        <dbReference type="SAM" id="Phobius"/>
    </source>
</evidence>
<dbReference type="Pfam" id="PF07670">
    <property type="entry name" value="Gate"/>
    <property type="match status" value="1"/>
</dbReference>
<feature type="transmembrane region" description="Helical" evidence="1">
    <location>
        <begin position="76"/>
        <end position="98"/>
    </location>
</feature>
<keyword evidence="1" id="KW-1133">Transmembrane helix</keyword>
<evidence type="ECO:0000259" key="2">
    <source>
        <dbReference type="Pfam" id="PF07670"/>
    </source>
</evidence>
<keyword evidence="1" id="KW-0812">Transmembrane</keyword>
<proteinExistence type="predicted"/>
<evidence type="ECO:0000313" key="3">
    <source>
        <dbReference type="EMBL" id="PKQ65884.1"/>
    </source>
</evidence>
<dbReference type="Proteomes" id="UP000233535">
    <property type="component" value="Unassembled WGS sequence"/>
</dbReference>
<feature type="transmembrane region" description="Helical" evidence="1">
    <location>
        <begin position="35"/>
        <end position="64"/>
    </location>
</feature>
<dbReference type="OrthoDB" id="9779080at2"/>
<accession>A0A2N3I6D0</accession>
<name>A0A2N3I6D0_9BACT</name>
<feature type="transmembrane region" description="Helical" evidence="1">
    <location>
        <begin position="174"/>
        <end position="200"/>
    </location>
</feature>
<feature type="transmembrane region" description="Helical" evidence="1">
    <location>
        <begin position="281"/>
        <end position="308"/>
    </location>
</feature>
<dbReference type="RefSeq" id="WP_101259819.1">
    <property type="nucleotide sequence ID" value="NZ_MVDD01000001.1"/>
</dbReference>
<sequence>MIHKSSVETQNHVAKAKVIAAVRESIPKAYTTTKWLLSIMIPVSFGVLLLNYTGILAMVSAYLTPAFEYMGLPGESAFVLLTSIFTNIYTAIAVITSLELEGRVVTILAAMCLVAHGFVIETAVLKKTGSSMLRMILLRLLGSFALGLFLNWALPADSFQAHSSVLVQQETFTAMFITWLWSSLILSVKVIVLITLLMILQRILEVFGVIKFLSRVLAPLQAIMGLPNSTSFSWIVANTLGLAYGSAIMIEQVDKGQMTKSDADLLNHHIAVSHSQLEDPLLFAAIGVPLGWLIIPRLVLGIIVVWLYRFELYIRKSLNSFIFKN</sequence>
<organism evidence="3 4">
    <name type="scientific">Labilibaculum filiforme</name>
    <dbReference type="NCBI Taxonomy" id="1940526"/>
    <lineage>
        <taxon>Bacteria</taxon>
        <taxon>Pseudomonadati</taxon>
        <taxon>Bacteroidota</taxon>
        <taxon>Bacteroidia</taxon>
        <taxon>Marinilabiliales</taxon>
        <taxon>Marinifilaceae</taxon>
        <taxon>Labilibaculum</taxon>
    </lineage>
</organism>
<comment type="caution">
    <text evidence="3">The sequence shown here is derived from an EMBL/GenBank/DDBJ whole genome shotgun (WGS) entry which is preliminary data.</text>
</comment>
<protein>
    <recommendedName>
        <fullName evidence="2">Nucleoside transporter/FeoB GTPase Gate domain-containing protein</fullName>
    </recommendedName>
</protein>
<dbReference type="InterPro" id="IPR011642">
    <property type="entry name" value="Gate_dom"/>
</dbReference>
<keyword evidence="4" id="KW-1185">Reference proteome</keyword>
<gene>
    <name evidence="3" type="ORF">BZG02_02455</name>
</gene>
<dbReference type="EMBL" id="MVDD01000001">
    <property type="protein sequence ID" value="PKQ65884.1"/>
    <property type="molecule type" value="Genomic_DNA"/>
</dbReference>